<dbReference type="SUPFAM" id="SSF53448">
    <property type="entry name" value="Nucleotide-diphospho-sugar transferases"/>
    <property type="match status" value="1"/>
</dbReference>
<dbReference type="InterPro" id="IPR023981">
    <property type="entry name" value="MftF"/>
</dbReference>
<dbReference type="EMBL" id="JBEDNQ010000010">
    <property type="protein sequence ID" value="MEQ3553214.1"/>
    <property type="molecule type" value="Genomic_DNA"/>
</dbReference>
<evidence type="ECO:0000259" key="5">
    <source>
        <dbReference type="Pfam" id="PF00535"/>
    </source>
</evidence>
<evidence type="ECO:0000256" key="3">
    <source>
        <dbReference type="ARBA" id="ARBA00022676"/>
    </source>
</evidence>
<reference evidence="6 7" key="1">
    <citation type="submission" date="2024-03" db="EMBL/GenBank/DDBJ databases">
        <title>Draft genome sequence of Pseudonocardia nematodicida JCM 31783.</title>
        <authorList>
            <person name="Butdee W."/>
            <person name="Duangmal K."/>
        </authorList>
    </citation>
    <scope>NUCLEOTIDE SEQUENCE [LARGE SCALE GENOMIC DNA]</scope>
    <source>
        <strain evidence="6 7">JCM 31783</strain>
    </source>
</reference>
<keyword evidence="7" id="KW-1185">Reference proteome</keyword>
<sequence length="481" mass="50146">MTTARLPDGFRVTLGDDVRRRAGTAGGESLLGTVPPRLLHLTAAEAALVHRDGTVVVDGPATRRLARALLDAGLAHPTGPQPGAPTPDRVAVVVPVRDRPLERLLAALAAGPRLGGLVVVDDGSADPAPLARAVAEAGGALVRHPEPRGPAAARNTGLAAVRRGGPSGTPFVAFLDSDVVPAPDWLTPLLEHLADPAVALVAPRVTALHPEAGGLVGAYEALRSSLDLGTAPAPVGPHGAVSYVPGAAMLLRVAAVDGPAFDEDLHVAEDVDLLRRLDSGGWVARYEPAAQVAHDHRVAPTTWLRRKLFYGTGDARLARRHPGSAPLLTMTPAAAAVCAALIAPRRATAAVAAVAAAASTVRLARRLPRLRSPYRAAALLTAFEVVGGLWQAATALGRTGWPIAAVAALASRRARRLVAVVTVAEGLADWWQHRDRAPDARLPLPGYLLLHRVDDVAYGTGVWVGMVGERTLAPLRLRLRR</sequence>
<keyword evidence="3" id="KW-0328">Glycosyltransferase</keyword>
<name>A0ABV1KFH6_9PSEU</name>
<dbReference type="Gene3D" id="3.90.550.10">
    <property type="entry name" value="Spore Coat Polysaccharide Biosynthesis Protein SpsA, Chain A"/>
    <property type="match status" value="1"/>
</dbReference>
<dbReference type="InterPro" id="IPR001173">
    <property type="entry name" value="Glyco_trans_2-like"/>
</dbReference>
<dbReference type="PANTHER" id="PTHR43179">
    <property type="entry name" value="RHAMNOSYLTRANSFERASE WBBL"/>
    <property type="match status" value="1"/>
</dbReference>
<feature type="domain" description="Glycosyltransferase 2-like" evidence="5">
    <location>
        <begin position="93"/>
        <end position="206"/>
    </location>
</feature>
<organism evidence="6 7">
    <name type="scientific">Pseudonocardia nematodicida</name>
    <dbReference type="NCBI Taxonomy" id="1206997"/>
    <lineage>
        <taxon>Bacteria</taxon>
        <taxon>Bacillati</taxon>
        <taxon>Actinomycetota</taxon>
        <taxon>Actinomycetes</taxon>
        <taxon>Pseudonocardiales</taxon>
        <taxon>Pseudonocardiaceae</taxon>
        <taxon>Pseudonocardia</taxon>
    </lineage>
</organism>
<proteinExistence type="inferred from homology"/>
<dbReference type="PANTHER" id="PTHR43179:SF12">
    <property type="entry name" value="GALACTOFURANOSYLTRANSFERASE GLFT2"/>
    <property type="match status" value="1"/>
</dbReference>
<dbReference type="NCBIfam" id="TIGR03965">
    <property type="entry name" value="mycofact_glyco"/>
    <property type="match status" value="1"/>
</dbReference>
<dbReference type="RefSeq" id="WP_349300287.1">
    <property type="nucleotide sequence ID" value="NZ_JBEDNQ010000010.1"/>
</dbReference>
<comment type="pathway">
    <text evidence="1">Cell wall biogenesis; cell wall polysaccharide biosynthesis.</text>
</comment>
<comment type="similarity">
    <text evidence="2">Belongs to the glycosyltransferase 2 family.</text>
</comment>
<evidence type="ECO:0000256" key="4">
    <source>
        <dbReference type="ARBA" id="ARBA00022679"/>
    </source>
</evidence>
<protein>
    <submittedName>
        <fullName evidence="6">Mycofactocin biosynthesis glycosyltransferase MftF</fullName>
    </submittedName>
</protein>
<comment type="caution">
    <text evidence="6">The sequence shown here is derived from an EMBL/GenBank/DDBJ whole genome shotgun (WGS) entry which is preliminary data.</text>
</comment>
<dbReference type="Proteomes" id="UP001494902">
    <property type="component" value="Unassembled WGS sequence"/>
</dbReference>
<dbReference type="InterPro" id="IPR029044">
    <property type="entry name" value="Nucleotide-diphossugar_trans"/>
</dbReference>
<dbReference type="Pfam" id="PF00535">
    <property type="entry name" value="Glycos_transf_2"/>
    <property type="match status" value="1"/>
</dbReference>
<evidence type="ECO:0000313" key="6">
    <source>
        <dbReference type="EMBL" id="MEQ3553214.1"/>
    </source>
</evidence>
<evidence type="ECO:0000256" key="2">
    <source>
        <dbReference type="ARBA" id="ARBA00006739"/>
    </source>
</evidence>
<evidence type="ECO:0000313" key="7">
    <source>
        <dbReference type="Proteomes" id="UP001494902"/>
    </source>
</evidence>
<accession>A0ABV1KFH6</accession>
<evidence type="ECO:0000256" key="1">
    <source>
        <dbReference type="ARBA" id="ARBA00004776"/>
    </source>
</evidence>
<keyword evidence="4" id="KW-0808">Transferase</keyword>
<gene>
    <name evidence="6" type="primary">mftF</name>
    <name evidence="6" type="ORF">WIS52_22320</name>
</gene>